<dbReference type="Proteomes" id="UP001164539">
    <property type="component" value="Chromosome 1"/>
</dbReference>
<evidence type="ECO:0000313" key="2">
    <source>
        <dbReference type="Proteomes" id="UP001164539"/>
    </source>
</evidence>
<organism evidence="1 2">
    <name type="scientific">Melia azedarach</name>
    <name type="common">Chinaberry tree</name>
    <dbReference type="NCBI Taxonomy" id="155640"/>
    <lineage>
        <taxon>Eukaryota</taxon>
        <taxon>Viridiplantae</taxon>
        <taxon>Streptophyta</taxon>
        <taxon>Embryophyta</taxon>
        <taxon>Tracheophyta</taxon>
        <taxon>Spermatophyta</taxon>
        <taxon>Magnoliopsida</taxon>
        <taxon>eudicotyledons</taxon>
        <taxon>Gunneridae</taxon>
        <taxon>Pentapetalae</taxon>
        <taxon>rosids</taxon>
        <taxon>malvids</taxon>
        <taxon>Sapindales</taxon>
        <taxon>Meliaceae</taxon>
        <taxon>Melia</taxon>
    </lineage>
</organism>
<proteinExistence type="predicted"/>
<accession>A0ACC1YVV7</accession>
<reference evidence="1 2" key="1">
    <citation type="journal article" date="2023" name="Science">
        <title>Complex scaffold remodeling in plant triterpene biosynthesis.</title>
        <authorList>
            <person name="De La Pena R."/>
            <person name="Hodgson H."/>
            <person name="Liu J.C."/>
            <person name="Stephenson M.J."/>
            <person name="Martin A.C."/>
            <person name="Owen C."/>
            <person name="Harkess A."/>
            <person name="Leebens-Mack J."/>
            <person name="Jimenez L.E."/>
            <person name="Osbourn A."/>
            <person name="Sattely E.S."/>
        </authorList>
    </citation>
    <scope>NUCLEOTIDE SEQUENCE [LARGE SCALE GENOMIC DNA]</scope>
    <source>
        <strain evidence="2">cv. JPN11</strain>
        <tissue evidence="1">Leaf</tissue>
    </source>
</reference>
<comment type="caution">
    <text evidence="1">The sequence shown here is derived from an EMBL/GenBank/DDBJ whole genome shotgun (WGS) entry which is preliminary data.</text>
</comment>
<sequence length="122" mass="14887">MESEKFAEENVYDGEDDQRDEEKMERFFALIKNFHEARNRIKRGELNELEEKNKKNKMRRINHDRQDEEASKGWVPKFEWKDFAEEIEFRKPPLIFPSPCNNREEKKQRENQDVALDLKLTL</sequence>
<evidence type="ECO:0000313" key="1">
    <source>
        <dbReference type="EMBL" id="KAJ4727866.1"/>
    </source>
</evidence>
<keyword evidence="2" id="KW-1185">Reference proteome</keyword>
<dbReference type="EMBL" id="CM051394">
    <property type="protein sequence ID" value="KAJ4727866.1"/>
    <property type="molecule type" value="Genomic_DNA"/>
</dbReference>
<protein>
    <submittedName>
        <fullName evidence="1">Protein NIM1-INTERACTING 1-like</fullName>
    </submittedName>
</protein>
<name>A0ACC1YVV7_MELAZ</name>
<gene>
    <name evidence="1" type="ORF">OWV82_000900</name>
</gene>